<dbReference type="EMBL" id="JAPTSV010000005">
    <property type="protein sequence ID" value="KAJ1528116.1"/>
    <property type="molecule type" value="Genomic_DNA"/>
</dbReference>
<keyword evidence="1" id="KW-1133">Transmembrane helix</keyword>
<evidence type="ECO:0000256" key="1">
    <source>
        <dbReference type="SAM" id="Phobius"/>
    </source>
</evidence>
<keyword evidence="1" id="KW-0472">Membrane</keyword>
<sequence length="132" mass="13887">MEAAARYGSLQLVMLESTDAGVAEPINGSFSGMLGRLQRGETDVALGAYALTPRRLQHFRATVPFLDVESRIHVRCGGPSGGHLASGLARLWSSGLFVFIVMAAAAVVSVRLLATRCSRSAVTALSANIKLS</sequence>
<comment type="caution">
    <text evidence="2">The sequence shown here is derived from an EMBL/GenBank/DDBJ whole genome shotgun (WGS) entry which is preliminary data.</text>
</comment>
<dbReference type="Gene3D" id="3.40.190.10">
    <property type="entry name" value="Periplasmic binding protein-like II"/>
    <property type="match status" value="1"/>
</dbReference>
<dbReference type="Proteomes" id="UP001075354">
    <property type="component" value="Chromosome 5"/>
</dbReference>
<evidence type="ECO:0000313" key="2">
    <source>
        <dbReference type="EMBL" id="KAJ1528116.1"/>
    </source>
</evidence>
<dbReference type="SUPFAM" id="SSF53850">
    <property type="entry name" value="Periplasmic binding protein-like II"/>
    <property type="match status" value="1"/>
</dbReference>
<name>A0AAV7XSW1_9NEOP</name>
<evidence type="ECO:0000313" key="3">
    <source>
        <dbReference type="Proteomes" id="UP001075354"/>
    </source>
</evidence>
<keyword evidence="3" id="KW-1185">Reference proteome</keyword>
<feature type="transmembrane region" description="Helical" evidence="1">
    <location>
        <begin position="91"/>
        <end position="114"/>
    </location>
</feature>
<organism evidence="2 3">
    <name type="scientific">Megalurothrips usitatus</name>
    <name type="common">bean blossom thrips</name>
    <dbReference type="NCBI Taxonomy" id="439358"/>
    <lineage>
        <taxon>Eukaryota</taxon>
        <taxon>Metazoa</taxon>
        <taxon>Ecdysozoa</taxon>
        <taxon>Arthropoda</taxon>
        <taxon>Hexapoda</taxon>
        <taxon>Insecta</taxon>
        <taxon>Pterygota</taxon>
        <taxon>Neoptera</taxon>
        <taxon>Paraneoptera</taxon>
        <taxon>Thysanoptera</taxon>
        <taxon>Terebrantia</taxon>
        <taxon>Thripoidea</taxon>
        <taxon>Thripidae</taxon>
        <taxon>Megalurothrips</taxon>
    </lineage>
</organism>
<protein>
    <submittedName>
        <fullName evidence="2">Uncharacterized protein</fullName>
    </submittedName>
</protein>
<dbReference type="AlphaFoldDB" id="A0AAV7XSW1"/>
<gene>
    <name evidence="2" type="ORF">ONE63_008030</name>
</gene>
<accession>A0AAV7XSW1</accession>
<proteinExistence type="predicted"/>
<keyword evidence="1" id="KW-0812">Transmembrane</keyword>
<reference evidence="2" key="1">
    <citation type="submission" date="2022-12" db="EMBL/GenBank/DDBJ databases">
        <title>Chromosome-level genome assembly of the bean flower thrips Megalurothrips usitatus.</title>
        <authorList>
            <person name="Ma L."/>
            <person name="Liu Q."/>
            <person name="Li H."/>
            <person name="Cai W."/>
        </authorList>
    </citation>
    <scope>NUCLEOTIDE SEQUENCE</scope>
    <source>
        <strain evidence="2">Cailab_2022a</strain>
    </source>
</reference>